<comment type="caution">
    <text evidence="2">The sequence shown here is derived from an EMBL/GenBank/DDBJ whole genome shotgun (WGS) entry which is preliminary data.</text>
</comment>
<feature type="compositionally biased region" description="Acidic residues" evidence="1">
    <location>
        <begin position="211"/>
        <end position="234"/>
    </location>
</feature>
<feature type="region of interest" description="Disordered" evidence="1">
    <location>
        <begin position="503"/>
        <end position="599"/>
    </location>
</feature>
<feature type="region of interest" description="Disordered" evidence="1">
    <location>
        <begin position="1"/>
        <end position="180"/>
    </location>
</feature>
<gene>
    <name evidence="2" type="ORF">D9758_009223</name>
</gene>
<feature type="compositionally biased region" description="Acidic residues" evidence="1">
    <location>
        <begin position="241"/>
        <end position="262"/>
    </location>
</feature>
<feature type="region of interest" description="Disordered" evidence="1">
    <location>
        <begin position="200"/>
        <end position="288"/>
    </location>
</feature>
<reference evidence="2 3" key="1">
    <citation type="journal article" date="2020" name="ISME J.">
        <title>Uncovering the hidden diversity of litter-decomposition mechanisms in mushroom-forming fungi.</title>
        <authorList>
            <person name="Floudas D."/>
            <person name="Bentzer J."/>
            <person name="Ahren D."/>
            <person name="Johansson T."/>
            <person name="Persson P."/>
            <person name="Tunlid A."/>
        </authorList>
    </citation>
    <scope>NUCLEOTIDE SEQUENCE [LARGE SCALE GENOMIC DNA]</scope>
    <source>
        <strain evidence="2 3">CBS 291.85</strain>
    </source>
</reference>
<evidence type="ECO:0000256" key="1">
    <source>
        <dbReference type="SAM" id="MobiDB-lite"/>
    </source>
</evidence>
<keyword evidence="3" id="KW-1185">Reference proteome</keyword>
<name>A0A8H5FWW7_9AGAR</name>
<evidence type="ECO:0000313" key="3">
    <source>
        <dbReference type="Proteomes" id="UP000559256"/>
    </source>
</evidence>
<dbReference type="AlphaFoldDB" id="A0A8H5FWW7"/>
<dbReference type="EMBL" id="JAACJM010000067">
    <property type="protein sequence ID" value="KAF5352181.1"/>
    <property type="molecule type" value="Genomic_DNA"/>
</dbReference>
<sequence>MSEFYRGESSSSGRWNLPGPSQYPQSTSTPRAFRTSTHRHAPLASTSGSNRSFQSSNRRPSNVTPQRFNMIQPPSSGDRRASIMTPATSTSNRNPAVLASKTSSLWSPWHDADLRHTAESNRTRKDIHSKRPETIRKWQSHARKRASNVEDDESDVEMESAYSDSGSDAQGEDERPPSVAKFINYVAPNVGHPAVRKITAAKSARKRVEVISDDDEEEEDEENSSSSEDDDDQGDVPSQTESEENDDGDDSDSSDSVEFIEDEPCRRRRPEQMDISPTSSRGGSPFVTPVTSIMSPALLRAIKTFLPPFSRQNLPMKLSHLRKAFERKCIKQGVMTAKLVDEVVKLSVLYRLAETTSGQSEDDSDADQNETGNSPGSPTRKLNSYGVMFRFWKCPLCSFHGVFNTRQMLKSHLEWDHEDAKVLWDQGTEDDDFTWRIILTFDEPTNERRPLNDLAGRPFIYAHPIYVDSRENTPVPTLGTPTPAPGLKPDIELEELKFRMTSPFMEPSTTRSPSTTPALTDSRTSLEEPRSPSPDFLTGSVPPMSMRSRSTTSFASTTTTDTTTTTETGTTTSWDSAPALQTPPRITRPLPVPSSTTRAGAGAGAILLPFPDLPPPPPKGDSLGPAARHPYLPTRTPQFMVEKYRWKTKYLSHSSRPGGETLYDLLGVLPLEPYGLMAWQVLDTEDEIFESDDLRDECKVIAALWARWMVLNRRKFIANFYFGTMAFIEEYAWMIYWAAGWGALRYQLIILMANRFLNCSQVANLLKHYEGRVEMDSWYKDSVPGAQAVA</sequence>
<feature type="compositionally biased region" description="Polar residues" evidence="1">
    <location>
        <begin position="44"/>
        <end position="75"/>
    </location>
</feature>
<feature type="compositionally biased region" description="Low complexity" evidence="1">
    <location>
        <begin position="507"/>
        <end position="517"/>
    </location>
</feature>
<feature type="compositionally biased region" description="Acidic residues" evidence="1">
    <location>
        <begin position="149"/>
        <end position="158"/>
    </location>
</feature>
<evidence type="ECO:0000313" key="2">
    <source>
        <dbReference type="EMBL" id="KAF5352181.1"/>
    </source>
</evidence>
<dbReference type="Proteomes" id="UP000559256">
    <property type="component" value="Unassembled WGS sequence"/>
</dbReference>
<proteinExistence type="predicted"/>
<feature type="compositionally biased region" description="Low complexity" evidence="1">
    <location>
        <begin position="548"/>
        <end position="573"/>
    </location>
</feature>
<feature type="compositionally biased region" description="Polar residues" evidence="1">
    <location>
        <begin position="369"/>
        <end position="379"/>
    </location>
</feature>
<dbReference type="OrthoDB" id="3249923at2759"/>
<feature type="compositionally biased region" description="Polar residues" evidence="1">
    <location>
        <begin position="85"/>
        <end position="106"/>
    </location>
</feature>
<accession>A0A8H5FWW7</accession>
<organism evidence="2 3">
    <name type="scientific">Tetrapyrgos nigripes</name>
    <dbReference type="NCBI Taxonomy" id="182062"/>
    <lineage>
        <taxon>Eukaryota</taxon>
        <taxon>Fungi</taxon>
        <taxon>Dikarya</taxon>
        <taxon>Basidiomycota</taxon>
        <taxon>Agaricomycotina</taxon>
        <taxon>Agaricomycetes</taxon>
        <taxon>Agaricomycetidae</taxon>
        <taxon>Agaricales</taxon>
        <taxon>Marasmiineae</taxon>
        <taxon>Marasmiaceae</taxon>
        <taxon>Tetrapyrgos</taxon>
    </lineage>
</organism>
<feature type="compositionally biased region" description="Basic and acidic residues" evidence="1">
    <location>
        <begin position="110"/>
        <end position="136"/>
    </location>
</feature>
<feature type="region of interest" description="Disordered" evidence="1">
    <location>
        <begin position="357"/>
        <end position="379"/>
    </location>
</feature>
<protein>
    <submittedName>
        <fullName evidence="2">Uncharacterized protein</fullName>
    </submittedName>
</protein>